<dbReference type="RefSeq" id="XP_066832256.1">
    <property type="nucleotide sequence ID" value="XM_066975637.1"/>
</dbReference>
<feature type="chain" id="PRO_5045749734" description="Receptor L-domain domain-containing protein" evidence="9">
    <location>
        <begin position="19"/>
        <end position="430"/>
    </location>
</feature>
<dbReference type="Pfam" id="PF01030">
    <property type="entry name" value="Recep_L_domain"/>
    <property type="match status" value="1"/>
</dbReference>
<name>A0ABP0ZSK5_9ASCO</name>
<evidence type="ECO:0000256" key="3">
    <source>
        <dbReference type="ARBA" id="ARBA00005798"/>
    </source>
</evidence>
<evidence type="ECO:0000256" key="4">
    <source>
        <dbReference type="ARBA" id="ARBA00022512"/>
    </source>
</evidence>
<evidence type="ECO:0000256" key="6">
    <source>
        <dbReference type="ARBA" id="ARBA00022729"/>
    </source>
</evidence>
<accession>A0ABP0ZSK5</accession>
<reference evidence="11 12" key="1">
    <citation type="submission" date="2024-03" db="EMBL/GenBank/DDBJ databases">
        <authorList>
            <person name="Brejova B."/>
        </authorList>
    </citation>
    <scope>NUCLEOTIDE SEQUENCE [LARGE SCALE GENOMIC DNA]</scope>
    <source>
        <strain evidence="11 12">CBS 14171</strain>
    </source>
</reference>
<feature type="region of interest" description="Disordered" evidence="8">
    <location>
        <begin position="22"/>
        <end position="49"/>
    </location>
</feature>
<dbReference type="Proteomes" id="UP001497383">
    <property type="component" value="Chromosome 7"/>
</dbReference>
<keyword evidence="5" id="KW-0964">Secreted</keyword>
<keyword evidence="4" id="KW-0134">Cell wall</keyword>
<feature type="compositionally biased region" description="Low complexity" evidence="8">
    <location>
        <begin position="385"/>
        <end position="406"/>
    </location>
</feature>
<dbReference type="EMBL" id="OZ022411">
    <property type="protein sequence ID" value="CAK9441450.1"/>
    <property type="molecule type" value="Genomic_DNA"/>
</dbReference>
<comment type="subcellular location">
    <subcellularLocation>
        <location evidence="2">Cell membrane</location>
        <topology evidence="2">Lipid-anchor</topology>
        <topology evidence="2">GPI-anchor</topology>
    </subcellularLocation>
    <subcellularLocation>
        <location evidence="1">Secreted</location>
        <location evidence="1">Cell wall</location>
    </subcellularLocation>
</comment>
<feature type="region of interest" description="Disordered" evidence="8">
    <location>
        <begin position="385"/>
        <end position="410"/>
    </location>
</feature>
<evidence type="ECO:0000256" key="2">
    <source>
        <dbReference type="ARBA" id="ARBA00004609"/>
    </source>
</evidence>
<dbReference type="InterPro" id="IPR036941">
    <property type="entry name" value="Rcpt_L-dom_sf"/>
</dbReference>
<evidence type="ECO:0000259" key="10">
    <source>
        <dbReference type="Pfam" id="PF01030"/>
    </source>
</evidence>
<dbReference type="Gene3D" id="3.80.20.20">
    <property type="entry name" value="Receptor L-domain"/>
    <property type="match status" value="2"/>
</dbReference>
<evidence type="ECO:0000313" key="11">
    <source>
        <dbReference type="EMBL" id="CAK9441450.1"/>
    </source>
</evidence>
<protein>
    <recommendedName>
        <fullName evidence="10">Receptor L-domain domain-containing protein</fullName>
    </recommendedName>
</protein>
<comment type="similarity">
    <text evidence="3">Belongs to the SPS2 family.</text>
</comment>
<proteinExistence type="inferred from homology"/>
<evidence type="ECO:0000256" key="7">
    <source>
        <dbReference type="ARBA" id="ARBA00023180"/>
    </source>
</evidence>
<keyword evidence="6 9" id="KW-0732">Signal</keyword>
<evidence type="ECO:0000256" key="1">
    <source>
        <dbReference type="ARBA" id="ARBA00004191"/>
    </source>
</evidence>
<dbReference type="InterPro" id="IPR000494">
    <property type="entry name" value="Rcpt_L-dom"/>
</dbReference>
<feature type="domain" description="Receptor L-domain" evidence="10">
    <location>
        <begin position="71"/>
        <end position="140"/>
    </location>
</feature>
<organism evidence="11 12">
    <name type="scientific">Lodderomyces beijingensis</name>
    <dbReference type="NCBI Taxonomy" id="1775926"/>
    <lineage>
        <taxon>Eukaryota</taxon>
        <taxon>Fungi</taxon>
        <taxon>Dikarya</taxon>
        <taxon>Ascomycota</taxon>
        <taxon>Saccharomycotina</taxon>
        <taxon>Pichiomycetes</taxon>
        <taxon>Debaryomycetaceae</taxon>
        <taxon>Candida/Lodderomyces clade</taxon>
        <taxon>Lodderomyces</taxon>
    </lineage>
</organism>
<feature type="compositionally biased region" description="Low complexity" evidence="8">
    <location>
        <begin position="23"/>
        <end position="49"/>
    </location>
</feature>
<keyword evidence="12" id="KW-1185">Reference proteome</keyword>
<gene>
    <name evidence="11" type="ORF">LODBEIA_P53180</name>
</gene>
<sequence length="430" mass="45554">MQISFILALAVTAKLAFADDDTTTSSTTSRATTTSASATTSGSLRTTSTNPCSFSRTTMSAATAVGQLNACSTLDGDITITGNEIGVLDLSGVEEIKGDLTIFNAPSLVSLNFNRLETISGSLVLNNNTHLQAIDMTSLTVADDLQFISLPGFATLNLNQGVSRAGRVVLSDTALENLNGLAHFDTIDYMNINNNKNIVEINFEDLETVTDALILSFNHDDAVVSLNSLRWAGNLTVQDVAEFSARNLTAVNGSLSISYNSFESLNISSLTTVGSSLQVFANDEITDLSFGSLREIGGELRLFNNTLLEDLNDSFSALQRVRGAVSITGPIANFSVASLERVDGDFELTSTSEDFDCSRLDELHDDGDIQGHNYVCTHAEVEASLTESTSTGASTTTAGGSTTTRESNADKPYTPAGMLACFLAGVLTFL</sequence>
<dbReference type="InterPro" id="IPR051648">
    <property type="entry name" value="CWI-Assembly_Regulator"/>
</dbReference>
<evidence type="ECO:0000256" key="9">
    <source>
        <dbReference type="SAM" id="SignalP"/>
    </source>
</evidence>
<dbReference type="PANTHER" id="PTHR31018">
    <property type="entry name" value="SPORULATION-SPECIFIC PROTEIN-RELATED"/>
    <property type="match status" value="1"/>
</dbReference>
<evidence type="ECO:0000256" key="8">
    <source>
        <dbReference type="SAM" id="MobiDB-lite"/>
    </source>
</evidence>
<dbReference type="SUPFAM" id="SSF52058">
    <property type="entry name" value="L domain-like"/>
    <property type="match status" value="2"/>
</dbReference>
<evidence type="ECO:0000256" key="5">
    <source>
        <dbReference type="ARBA" id="ARBA00022525"/>
    </source>
</evidence>
<dbReference type="PANTHER" id="PTHR31018:SF3">
    <property type="entry name" value="RECEPTOR PROTEIN-TYROSINE KINASE"/>
    <property type="match status" value="1"/>
</dbReference>
<evidence type="ECO:0000313" key="12">
    <source>
        <dbReference type="Proteomes" id="UP001497383"/>
    </source>
</evidence>
<dbReference type="GeneID" id="92210514"/>
<keyword evidence="7" id="KW-0325">Glycoprotein</keyword>
<feature type="signal peptide" evidence="9">
    <location>
        <begin position="1"/>
        <end position="18"/>
    </location>
</feature>